<feature type="non-terminal residue" evidence="1">
    <location>
        <position position="94"/>
    </location>
</feature>
<dbReference type="STRING" id="1802206.A3D35_02885"/>
<organism evidence="1 2">
    <name type="scientific">Candidatus Staskawiczbacteria bacterium RIFCSPHIGHO2_02_FULL_34_9</name>
    <dbReference type="NCBI Taxonomy" id="1802206"/>
    <lineage>
        <taxon>Bacteria</taxon>
        <taxon>Candidatus Staskawicziibacteriota</taxon>
    </lineage>
</organism>
<comment type="caution">
    <text evidence="1">The sequence shown here is derived from an EMBL/GenBank/DDBJ whole genome shotgun (WGS) entry which is preliminary data.</text>
</comment>
<evidence type="ECO:0000313" key="2">
    <source>
        <dbReference type="Proteomes" id="UP000176421"/>
    </source>
</evidence>
<dbReference type="EMBL" id="MHOS01000043">
    <property type="protein sequence ID" value="OGZ67142.1"/>
    <property type="molecule type" value="Genomic_DNA"/>
</dbReference>
<name>A0A1G2HX95_9BACT</name>
<accession>A0A1G2HX95</accession>
<proteinExistence type="predicted"/>
<evidence type="ECO:0000313" key="1">
    <source>
        <dbReference type="EMBL" id="OGZ67142.1"/>
    </source>
</evidence>
<reference evidence="1 2" key="1">
    <citation type="journal article" date="2016" name="Nat. Commun.">
        <title>Thousands of microbial genomes shed light on interconnected biogeochemical processes in an aquifer system.</title>
        <authorList>
            <person name="Anantharaman K."/>
            <person name="Brown C.T."/>
            <person name="Hug L.A."/>
            <person name="Sharon I."/>
            <person name="Castelle C.J."/>
            <person name="Probst A.J."/>
            <person name="Thomas B.C."/>
            <person name="Singh A."/>
            <person name="Wilkins M.J."/>
            <person name="Karaoz U."/>
            <person name="Brodie E.L."/>
            <person name="Williams K.H."/>
            <person name="Hubbard S.S."/>
            <person name="Banfield J.F."/>
        </authorList>
    </citation>
    <scope>NUCLEOTIDE SEQUENCE [LARGE SCALE GENOMIC DNA]</scope>
</reference>
<dbReference type="Proteomes" id="UP000176421">
    <property type="component" value="Unassembled WGS sequence"/>
</dbReference>
<gene>
    <name evidence="1" type="ORF">A3D35_02885</name>
</gene>
<protein>
    <recommendedName>
        <fullName evidence="3">NTP pyrophosphohydrolase MazG putative catalytic core domain-containing protein</fullName>
    </recommendedName>
</protein>
<sequence>MELKSDTIKDLQEYVAYKIKERGFDDESLHERLLMLTEELGELVNACRKVSGMYVDENREIQNKVGEEVADVINMVFAVGIKLGLDIEKEFIEK</sequence>
<dbReference type="AlphaFoldDB" id="A0A1G2HX95"/>
<evidence type="ECO:0008006" key="3">
    <source>
        <dbReference type="Google" id="ProtNLM"/>
    </source>
</evidence>
<dbReference type="Gene3D" id="1.10.287.1080">
    <property type="entry name" value="MazG-like"/>
    <property type="match status" value="1"/>
</dbReference>
<dbReference type="SUPFAM" id="SSF101386">
    <property type="entry name" value="all-alpha NTP pyrophosphatases"/>
    <property type="match status" value="1"/>
</dbReference>